<name>A0ABW5V4C9_9BACI</name>
<comment type="caution">
    <text evidence="1">The sequence shown here is derived from an EMBL/GenBank/DDBJ whole genome shotgun (WGS) entry which is preliminary data.</text>
</comment>
<sequence length="93" mass="11083">MDNLKEWLEHNLCKLNNVEKMDDPHAFTRLGFTNEEAKSHQQFIDIAKELNMQTYRDQAGNHWAIWKVDKKNQLLQWDRTLIPCITVVVMMVL</sequence>
<dbReference type="Proteomes" id="UP001597502">
    <property type="component" value="Unassembled WGS sequence"/>
</dbReference>
<dbReference type="Gene3D" id="3.40.630.10">
    <property type="entry name" value="Zn peptidases"/>
    <property type="match status" value="1"/>
</dbReference>
<protein>
    <submittedName>
        <fullName evidence="1">Uncharacterized protein</fullName>
    </submittedName>
</protein>
<evidence type="ECO:0000313" key="2">
    <source>
        <dbReference type="Proteomes" id="UP001597502"/>
    </source>
</evidence>
<dbReference type="EMBL" id="JBHUNA010000018">
    <property type="protein sequence ID" value="MFD2760868.1"/>
    <property type="molecule type" value="Genomic_DNA"/>
</dbReference>
<dbReference type="RefSeq" id="WP_382392788.1">
    <property type="nucleotide sequence ID" value="NZ_JBHUNA010000018.1"/>
</dbReference>
<proteinExistence type="predicted"/>
<accession>A0ABW5V4C9</accession>
<keyword evidence="2" id="KW-1185">Reference proteome</keyword>
<organism evidence="1 2">
    <name type="scientific">Lentibacillus juripiscarius</name>
    <dbReference type="NCBI Taxonomy" id="257446"/>
    <lineage>
        <taxon>Bacteria</taxon>
        <taxon>Bacillati</taxon>
        <taxon>Bacillota</taxon>
        <taxon>Bacilli</taxon>
        <taxon>Bacillales</taxon>
        <taxon>Bacillaceae</taxon>
        <taxon>Lentibacillus</taxon>
    </lineage>
</organism>
<evidence type="ECO:0000313" key="1">
    <source>
        <dbReference type="EMBL" id="MFD2760868.1"/>
    </source>
</evidence>
<gene>
    <name evidence="1" type="ORF">ACFSUO_07800</name>
</gene>
<dbReference type="SUPFAM" id="SSF53187">
    <property type="entry name" value="Zn-dependent exopeptidases"/>
    <property type="match status" value="1"/>
</dbReference>
<reference evidence="2" key="1">
    <citation type="journal article" date="2019" name="Int. J. Syst. Evol. Microbiol.">
        <title>The Global Catalogue of Microorganisms (GCM) 10K type strain sequencing project: providing services to taxonomists for standard genome sequencing and annotation.</title>
        <authorList>
            <consortium name="The Broad Institute Genomics Platform"/>
            <consortium name="The Broad Institute Genome Sequencing Center for Infectious Disease"/>
            <person name="Wu L."/>
            <person name="Ma J."/>
        </authorList>
    </citation>
    <scope>NUCLEOTIDE SEQUENCE [LARGE SCALE GENOMIC DNA]</scope>
    <source>
        <strain evidence="2">TISTR 1535</strain>
    </source>
</reference>